<name>A0A3B0TEK2_9ZZZZ</name>
<keyword evidence="3" id="KW-0472">Membrane</keyword>
<keyword evidence="3" id="KW-1133">Transmembrane helix</keyword>
<dbReference type="EMBL" id="UOEM01000100">
    <property type="protein sequence ID" value="VAW17051.1"/>
    <property type="molecule type" value="Genomic_DNA"/>
</dbReference>
<dbReference type="PROSITE" id="PS51352">
    <property type="entry name" value="THIOREDOXIN_2"/>
    <property type="match status" value="1"/>
</dbReference>
<feature type="transmembrane region" description="Helical" evidence="3">
    <location>
        <begin position="7"/>
        <end position="25"/>
    </location>
</feature>
<dbReference type="InterPro" id="IPR013766">
    <property type="entry name" value="Thioredoxin_domain"/>
</dbReference>
<dbReference type="AlphaFoldDB" id="A0A3B0TEK2"/>
<evidence type="ECO:0000256" key="2">
    <source>
        <dbReference type="ARBA" id="ARBA00023008"/>
    </source>
</evidence>
<evidence type="ECO:0000259" key="4">
    <source>
        <dbReference type="PROSITE" id="PS51352"/>
    </source>
</evidence>
<organism evidence="5">
    <name type="scientific">hydrothermal vent metagenome</name>
    <dbReference type="NCBI Taxonomy" id="652676"/>
    <lineage>
        <taxon>unclassified sequences</taxon>
        <taxon>metagenomes</taxon>
        <taxon>ecological metagenomes</taxon>
    </lineage>
</organism>
<dbReference type="InterPro" id="IPR036249">
    <property type="entry name" value="Thioredoxin-like_sf"/>
</dbReference>
<accession>A0A3B0TEK2</accession>
<evidence type="ECO:0000313" key="5">
    <source>
        <dbReference type="EMBL" id="VAW17051.1"/>
    </source>
</evidence>
<keyword evidence="3" id="KW-0812">Transmembrane</keyword>
<dbReference type="PANTHER" id="PTHR12151">
    <property type="entry name" value="ELECTRON TRANSPORT PROTIN SCO1/SENC FAMILY MEMBER"/>
    <property type="match status" value="1"/>
</dbReference>
<dbReference type="CDD" id="cd02968">
    <property type="entry name" value="SCO"/>
    <property type="match status" value="1"/>
</dbReference>
<evidence type="ECO:0000256" key="1">
    <source>
        <dbReference type="ARBA" id="ARBA00010996"/>
    </source>
</evidence>
<reference evidence="5" key="1">
    <citation type="submission" date="2018-06" db="EMBL/GenBank/DDBJ databases">
        <authorList>
            <person name="Zhirakovskaya E."/>
        </authorList>
    </citation>
    <scope>NUCLEOTIDE SEQUENCE</scope>
</reference>
<evidence type="ECO:0000256" key="3">
    <source>
        <dbReference type="SAM" id="Phobius"/>
    </source>
</evidence>
<dbReference type="FunFam" id="3.40.30.10:FF:000013">
    <property type="entry name" value="Blast:Protein SCO1 homolog, mitochondrial"/>
    <property type="match status" value="1"/>
</dbReference>
<gene>
    <name evidence="5" type="ORF">MNBD_ALPHA09-1911</name>
</gene>
<keyword evidence="2" id="KW-0186">Copper</keyword>
<protein>
    <submittedName>
        <fullName evidence="5">Cytochrome oxidase biogenesis protein Sco1/SenC/PrrC, thiol-disulfide reductase involved in Cu(I) insertion into CoxII Cu(A) center</fullName>
    </submittedName>
</protein>
<dbReference type="Pfam" id="PF02630">
    <property type="entry name" value="SCO1-SenC"/>
    <property type="match status" value="1"/>
</dbReference>
<comment type="similarity">
    <text evidence="1">Belongs to the SCO1/2 family.</text>
</comment>
<dbReference type="InterPro" id="IPR003782">
    <property type="entry name" value="SCO1/SenC"/>
</dbReference>
<dbReference type="PANTHER" id="PTHR12151:SF25">
    <property type="entry name" value="LINALOOL DEHYDRATASE_ISOMERASE DOMAIN-CONTAINING PROTEIN"/>
    <property type="match status" value="1"/>
</dbReference>
<feature type="domain" description="Thioredoxin" evidence="4">
    <location>
        <begin position="33"/>
        <end position="194"/>
    </location>
</feature>
<dbReference type="SUPFAM" id="SSF52833">
    <property type="entry name" value="Thioredoxin-like"/>
    <property type="match status" value="1"/>
</dbReference>
<proteinExistence type="inferred from homology"/>
<sequence>MQKALRYGSWAAIAVMTLLVAVYIFTRDKTPPMATGEPFGVPFAAVDHKGQPITEAAFRGRPSALFFGFTFCPEVCPTTLSDVAGWLDELGEEGKDLQVYFVTVDPERDTPEVMAEYVASFSDRIVGITGEPAAMKEMYKGFYIYTNRVEQGDDYTMDHSASLFLLDAQGRMKSTISYQENEEVALTKLRNLLK</sequence>
<dbReference type="Gene3D" id="3.40.30.10">
    <property type="entry name" value="Glutaredoxin"/>
    <property type="match status" value="1"/>
</dbReference>